<protein>
    <submittedName>
        <fullName evidence="1">Uncharacterized protein</fullName>
    </submittedName>
</protein>
<dbReference type="EMBL" id="ML120386">
    <property type="protein sequence ID" value="RPA99567.1"/>
    <property type="molecule type" value="Genomic_DNA"/>
</dbReference>
<evidence type="ECO:0000313" key="1">
    <source>
        <dbReference type="EMBL" id="RPA99567.1"/>
    </source>
</evidence>
<sequence>MTGRHGGSSVTLLRRALDRQLIGFGEGFFYVGSGCETVCRLLMMFCGRGPGGGSLSGGSWLGGVSHAV</sequence>
<keyword evidence="2" id="KW-1185">Reference proteome</keyword>
<evidence type="ECO:0000313" key="2">
    <source>
        <dbReference type="Proteomes" id="UP000276215"/>
    </source>
</evidence>
<dbReference type="Proteomes" id="UP000276215">
    <property type="component" value="Unassembled WGS sequence"/>
</dbReference>
<feature type="non-terminal residue" evidence="1">
    <location>
        <position position="68"/>
    </location>
</feature>
<name>A0A3N4JQN0_9PEZI</name>
<accession>A0A3N4JQN0</accession>
<gene>
    <name evidence="1" type="ORF">L873DRAFT_1806426</name>
</gene>
<organism evidence="1 2">
    <name type="scientific">Choiromyces venosus 120613-1</name>
    <dbReference type="NCBI Taxonomy" id="1336337"/>
    <lineage>
        <taxon>Eukaryota</taxon>
        <taxon>Fungi</taxon>
        <taxon>Dikarya</taxon>
        <taxon>Ascomycota</taxon>
        <taxon>Pezizomycotina</taxon>
        <taxon>Pezizomycetes</taxon>
        <taxon>Pezizales</taxon>
        <taxon>Tuberaceae</taxon>
        <taxon>Choiromyces</taxon>
    </lineage>
</organism>
<proteinExistence type="predicted"/>
<dbReference type="AlphaFoldDB" id="A0A3N4JQN0"/>
<reference evidence="1 2" key="1">
    <citation type="journal article" date="2018" name="Nat. Ecol. Evol.">
        <title>Pezizomycetes genomes reveal the molecular basis of ectomycorrhizal truffle lifestyle.</title>
        <authorList>
            <person name="Murat C."/>
            <person name="Payen T."/>
            <person name="Noel B."/>
            <person name="Kuo A."/>
            <person name="Morin E."/>
            <person name="Chen J."/>
            <person name="Kohler A."/>
            <person name="Krizsan K."/>
            <person name="Balestrini R."/>
            <person name="Da Silva C."/>
            <person name="Montanini B."/>
            <person name="Hainaut M."/>
            <person name="Levati E."/>
            <person name="Barry K.W."/>
            <person name="Belfiori B."/>
            <person name="Cichocki N."/>
            <person name="Clum A."/>
            <person name="Dockter R.B."/>
            <person name="Fauchery L."/>
            <person name="Guy J."/>
            <person name="Iotti M."/>
            <person name="Le Tacon F."/>
            <person name="Lindquist E.A."/>
            <person name="Lipzen A."/>
            <person name="Malagnac F."/>
            <person name="Mello A."/>
            <person name="Molinier V."/>
            <person name="Miyauchi S."/>
            <person name="Poulain J."/>
            <person name="Riccioni C."/>
            <person name="Rubini A."/>
            <person name="Sitrit Y."/>
            <person name="Splivallo R."/>
            <person name="Traeger S."/>
            <person name="Wang M."/>
            <person name="Zifcakova L."/>
            <person name="Wipf D."/>
            <person name="Zambonelli A."/>
            <person name="Paolocci F."/>
            <person name="Nowrousian M."/>
            <person name="Ottonello S."/>
            <person name="Baldrian P."/>
            <person name="Spatafora J.W."/>
            <person name="Henrissat B."/>
            <person name="Nagy L.G."/>
            <person name="Aury J.M."/>
            <person name="Wincker P."/>
            <person name="Grigoriev I.V."/>
            <person name="Bonfante P."/>
            <person name="Martin F.M."/>
        </authorList>
    </citation>
    <scope>NUCLEOTIDE SEQUENCE [LARGE SCALE GENOMIC DNA]</scope>
    <source>
        <strain evidence="1 2">120613-1</strain>
    </source>
</reference>